<keyword evidence="5" id="KW-0560">Oxidoreductase</keyword>
<gene>
    <name evidence="7" type="ORF">QQX09_01870</name>
</gene>
<sequence>MSVSMPALGAPTAARTLTTPTLRSTLAGSTLDAGLDDLAALLDGEVVRPSDPDWDAARAAWQLGVDQRPVAVVLARSEADVARTLRLAARMDLRVAPQGTGHGAVALGDLEGAILLRTAALSYVVIDPEQRTATVGAGATWGDVLDASAPHGLAGLSGSSRTVGVVGYCLGGGLGWLGRLHGLGAGSILSARVALPGGAVVVASPAEHADLWWALRGGGGTGVVTELTVRLYDVPRLTAGSLWWPRERAAEVLKAWARMLPSLPREITSTARVLRFPDLEELPAAIRGGTFVLVQAAVVGSAELADRLLAPLRTLDPIIDDVAPSGLEVLGRLAMDPPDPSAGIVEGAVLSSLDDDAVDAWLEAIDGPQCAGVVAADLRHLGGALAVGEGRDAALTGLDGVVAAVAIAPVTPVATLEQTAAMVDAALAALGPWVSDQQYANFVERPVEERTLVGVAVDRLDTVRMTYDPDGTILRRHGAGR</sequence>
<name>A0ABT8G6P3_9MICO</name>
<keyword evidence="4" id="KW-0274">FAD</keyword>
<evidence type="ECO:0000256" key="1">
    <source>
        <dbReference type="ARBA" id="ARBA00001974"/>
    </source>
</evidence>
<reference evidence="7" key="1">
    <citation type="submission" date="2023-06" db="EMBL/GenBank/DDBJ databases">
        <title>Sysu t00192.</title>
        <authorList>
            <person name="Gao L."/>
            <person name="Fang B.-Z."/>
            <person name="Li W.-J."/>
        </authorList>
    </citation>
    <scope>NUCLEOTIDE SEQUENCE</scope>
    <source>
        <strain evidence="7">SYSU T00192</strain>
    </source>
</reference>
<dbReference type="Gene3D" id="3.40.462.20">
    <property type="match status" value="1"/>
</dbReference>
<accession>A0ABT8G6P3</accession>
<dbReference type="InterPro" id="IPR016166">
    <property type="entry name" value="FAD-bd_PCMH"/>
</dbReference>
<evidence type="ECO:0000256" key="4">
    <source>
        <dbReference type="ARBA" id="ARBA00022827"/>
    </source>
</evidence>
<evidence type="ECO:0000313" key="7">
    <source>
        <dbReference type="EMBL" id="MDN4474594.1"/>
    </source>
</evidence>
<evidence type="ECO:0000313" key="8">
    <source>
        <dbReference type="Proteomes" id="UP001172728"/>
    </source>
</evidence>
<feature type="domain" description="FAD-binding PCMH-type" evidence="6">
    <location>
        <begin position="65"/>
        <end position="234"/>
    </location>
</feature>
<dbReference type="EMBL" id="JAUHPW010000001">
    <property type="protein sequence ID" value="MDN4474594.1"/>
    <property type="molecule type" value="Genomic_DNA"/>
</dbReference>
<dbReference type="InterPro" id="IPR050416">
    <property type="entry name" value="FAD-linked_Oxidoreductase"/>
</dbReference>
<proteinExistence type="inferred from homology"/>
<dbReference type="InterPro" id="IPR016169">
    <property type="entry name" value="FAD-bd_PCMH_sub2"/>
</dbReference>
<dbReference type="PROSITE" id="PS51387">
    <property type="entry name" value="FAD_PCMH"/>
    <property type="match status" value="1"/>
</dbReference>
<dbReference type="InterPro" id="IPR016167">
    <property type="entry name" value="FAD-bd_PCMH_sub1"/>
</dbReference>
<dbReference type="SUPFAM" id="SSF56176">
    <property type="entry name" value="FAD-binding/transporter-associated domain-like"/>
    <property type="match status" value="1"/>
</dbReference>
<dbReference type="InterPro" id="IPR036318">
    <property type="entry name" value="FAD-bd_PCMH-like_sf"/>
</dbReference>
<comment type="cofactor">
    <cofactor evidence="1">
        <name>FAD</name>
        <dbReference type="ChEBI" id="CHEBI:57692"/>
    </cofactor>
</comment>
<evidence type="ECO:0000256" key="3">
    <source>
        <dbReference type="ARBA" id="ARBA00022630"/>
    </source>
</evidence>
<dbReference type="Gene3D" id="3.30.465.10">
    <property type="match status" value="1"/>
</dbReference>
<protein>
    <submittedName>
        <fullName evidence="7">FAD-binding protein</fullName>
    </submittedName>
</protein>
<comment type="caution">
    <text evidence="7">The sequence shown here is derived from an EMBL/GenBank/DDBJ whole genome shotgun (WGS) entry which is preliminary data.</text>
</comment>
<dbReference type="InterPro" id="IPR006094">
    <property type="entry name" value="Oxid_FAD_bind_N"/>
</dbReference>
<dbReference type="InterPro" id="IPR006093">
    <property type="entry name" value="Oxy_OxRdtase_FAD_BS"/>
</dbReference>
<dbReference type="Gene3D" id="3.30.43.10">
    <property type="entry name" value="Uridine Diphospho-n-acetylenolpyruvylglucosamine Reductase, domain 2"/>
    <property type="match status" value="1"/>
</dbReference>
<dbReference type="PANTHER" id="PTHR42973:SF39">
    <property type="entry name" value="FAD-BINDING PCMH-TYPE DOMAIN-CONTAINING PROTEIN"/>
    <property type="match status" value="1"/>
</dbReference>
<dbReference type="Pfam" id="PF01565">
    <property type="entry name" value="FAD_binding_4"/>
    <property type="match status" value="1"/>
</dbReference>
<evidence type="ECO:0000256" key="2">
    <source>
        <dbReference type="ARBA" id="ARBA00005466"/>
    </source>
</evidence>
<dbReference type="PANTHER" id="PTHR42973">
    <property type="entry name" value="BINDING OXIDOREDUCTASE, PUTATIVE (AFU_ORTHOLOGUE AFUA_1G17690)-RELATED"/>
    <property type="match status" value="1"/>
</dbReference>
<dbReference type="Proteomes" id="UP001172728">
    <property type="component" value="Unassembled WGS sequence"/>
</dbReference>
<evidence type="ECO:0000259" key="6">
    <source>
        <dbReference type="PROSITE" id="PS51387"/>
    </source>
</evidence>
<dbReference type="RefSeq" id="WP_301130997.1">
    <property type="nucleotide sequence ID" value="NZ_JAUHPW010000001.1"/>
</dbReference>
<evidence type="ECO:0000256" key="5">
    <source>
        <dbReference type="ARBA" id="ARBA00023002"/>
    </source>
</evidence>
<dbReference type="PROSITE" id="PS00862">
    <property type="entry name" value="OX2_COVAL_FAD"/>
    <property type="match status" value="1"/>
</dbReference>
<comment type="similarity">
    <text evidence="2">Belongs to the oxygen-dependent FAD-linked oxidoreductase family.</text>
</comment>
<organism evidence="7 8">
    <name type="scientific">Demequina litoralis</name>
    <dbReference type="NCBI Taxonomy" id="3051660"/>
    <lineage>
        <taxon>Bacteria</taxon>
        <taxon>Bacillati</taxon>
        <taxon>Actinomycetota</taxon>
        <taxon>Actinomycetes</taxon>
        <taxon>Micrococcales</taxon>
        <taxon>Demequinaceae</taxon>
        <taxon>Demequina</taxon>
    </lineage>
</organism>
<keyword evidence="3" id="KW-0285">Flavoprotein</keyword>
<keyword evidence="8" id="KW-1185">Reference proteome</keyword>